<dbReference type="CDD" id="cd00616">
    <property type="entry name" value="AHBA_syn"/>
    <property type="match status" value="1"/>
</dbReference>
<sequence length="378" mass="41855">MSKFIPLSVPNLCGNEAAYCQKAIASEWVSTGGAYITEFEEKIAAYVGTPGAVACQSGTAGLHLALLSCGVGQNDEVLVPTLTFIAAVNPVKYVGAEPVFMDCDDTLCMDMQKVERFCETECAMTPEGLLDKATGRYVRAMLVVHVFGNLADLDKAAALAEKYDLALIEDATEALGSRYLSGRFAGRFAGTVGKVGVYSFNGNKIITTGGGGMLVSGDEAILREAKYLSTQAKDDTLYFVHNHIGYNYRMTNLQAALGLAQLEKLEDFIRVKAENYRAYFENGIELLPFRDDIRTNHWFYSFMTDRRDELIRALSERSIQSRPVWHLIADLPPYQNCRAYEIARAKYYWQHIVNLPCSTNLTKEDVAVVAKAVHDILK</sequence>
<dbReference type="SUPFAM" id="SSF53383">
    <property type="entry name" value="PLP-dependent transferases"/>
    <property type="match status" value="1"/>
</dbReference>
<dbReference type="EMBL" id="DVMW01000030">
    <property type="protein sequence ID" value="HIU35894.1"/>
    <property type="molecule type" value="Genomic_DNA"/>
</dbReference>
<dbReference type="PANTHER" id="PTHR30244:SF30">
    <property type="entry name" value="BLR5990 PROTEIN"/>
    <property type="match status" value="1"/>
</dbReference>
<feature type="modified residue" description="N6-(pyridoxal phosphate)lysine" evidence="2">
    <location>
        <position position="204"/>
    </location>
</feature>
<keyword evidence="4" id="KW-0808">Transferase</keyword>
<proteinExistence type="inferred from homology"/>
<dbReference type="Gene3D" id="3.90.1150.10">
    <property type="entry name" value="Aspartate Aminotransferase, domain 1"/>
    <property type="match status" value="1"/>
</dbReference>
<evidence type="ECO:0000313" key="5">
    <source>
        <dbReference type="Proteomes" id="UP000824071"/>
    </source>
</evidence>
<name>A0A9D1IHH0_9FIRM</name>
<reference evidence="4" key="1">
    <citation type="submission" date="2020-10" db="EMBL/GenBank/DDBJ databases">
        <authorList>
            <person name="Gilroy R."/>
        </authorList>
    </citation>
    <scope>NUCLEOTIDE SEQUENCE</scope>
    <source>
        <strain evidence="4">ChiGjej1B1-19959</strain>
    </source>
</reference>
<evidence type="ECO:0000313" key="4">
    <source>
        <dbReference type="EMBL" id="HIU35894.1"/>
    </source>
</evidence>
<evidence type="ECO:0000256" key="2">
    <source>
        <dbReference type="PIRSR" id="PIRSR000390-2"/>
    </source>
</evidence>
<dbReference type="Pfam" id="PF01041">
    <property type="entry name" value="DegT_DnrJ_EryC1"/>
    <property type="match status" value="1"/>
</dbReference>
<dbReference type="PIRSF" id="PIRSF000390">
    <property type="entry name" value="PLP_StrS"/>
    <property type="match status" value="1"/>
</dbReference>
<comment type="caution">
    <text evidence="4">The sequence shown here is derived from an EMBL/GenBank/DDBJ whole genome shotgun (WGS) entry which is preliminary data.</text>
</comment>
<keyword evidence="2 3" id="KW-0663">Pyridoxal phosphate</keyword>
<dbReference type="AlphaFoldDB" id="A0A9D1IHH0"/>
<comment type="similarity">
    <text evidence="3">Belongs to the DegT/DnrJ/EryC1 family.</text>
</comment>
<dbReference type="GO" id="GO:0030170">
    <property type="term" value="F:pyridoxal phosphate binding"/>
    <property type="evidence" value="ECO:0007669"/>
    <property type="project" value="TreeGrafter"/>
</dbReference>
<dbReference type="NCBIfam" id="TIGR04181">
    <property type="entry name" value="NHT_00031"/>
    <property type="match status" value="1"/>
</dbReference>
<evidence type="ECO:0000256" key="3">
    <source>
        <dbReference type="RuleBase" id="RU004508"/>
    </source>
</evidence>
<reference evidence="4" key="2">
    <citation type="journal article" date="2021" name="PeerJ">
        <title>Extensive microbial diversity within the chicken gut microbiome revealed by metagenomics and culture.</title>
        <authorList>
            <person name="Gilroy R."/>
            <person name="Ravi A."/>
            <person name="Getino M."/>
            <person name="Pursley I."/>
            <person name="Horton D.L."/>
            <person name="Alikhan N.F."/>
            <person name="Baker D."/>
            <person name="Gharbi K."/>
            <person name="Hall N."/>
            <person name="Watson M."/>
            <person name="Adriaenssens E.M."/>
            <person name="Foster-Nyarko E."/>
            <person name="Jarju S."/>
            <person name="Secka A."/>
            <person name="Antonio M."/>
            <person name="Oren A."/>
            <person name="Chaudhuri R.R."/>
            <person name="La Ragione R."/>
            <person name="Hildebrand F."/>
            <person name="Pallen M.J."/>
        </authorList>
    </citation>
    <scope>NUCLEOTIDE SEQUENCE</scope>
    <source>
        <strain evidence="4">ChiGjej1B1-19959</strain>
    </source>
</reference>
<dbReference type="InterPro" id="IPR026385">
    <property type="entry name" value="LegC-like"/>
</dbReference>
<evidence type="ECO:0000256" key="1">
    <source>
        <dbReference type="PIRSR" id="PIRSR000390-1"/>
    </source>
</evidence>
<dbReference type="GO" id="GO:0008483">
    <property type="term" value="F:transaminase activity"/>
    <property type="evidence" value="ECO:0007669"/>
    <property type="project" value="UniProtKB-KW"/>
</dbReference>
<organism evidence="4 5">
    <name type="scientific">Candidatus Fimenecus excrementigallinarum</name>
    <dbReference type="NCBI Taxonomy" id="2840816"/>
    <lineage>
        <taxon>Bacteria</taxon>
        <taxon>Bacillati</taxon>
        <taxon>Bacillota</taxon>
        <taxon>Clostridia</taxon>
        <taxon>Candidatus Fimenecus</taxon>
    </lineage>
</organism>
<dbReference type="InterPro" id="IPR000653">
    <property type="entry name" value="DegT/StrS_aminotransferase"/>
</dbReference>
<dbReference type="GO" id="GO:0000271">
    <property type="term" value="P:polysaccharide biosynthetic process"/>
    <property type="evidence" value="ECO:0007669"/>
    <property type="project" value="TreeGrafter"/>
</dbReference>
<protein>
    <submittedName>
        <fullName evidence="4">LegC family aminotransferase</fullName>
    </submittedName>
</protein>
<gene>
    <name evidence="4" type="ORF">IAC53_04705</name>
</gene>
<dbReference type="InterPro" id="IPR015424">
    <property type="entry name" value="PyrdxlP-dep_Trfase"/>
</dbReference>
<dbReference type="PANTHER" id="PTHR30244">
    <property type="entry name" value="TRANSAMINASE"/>
    <property type="match status" value="1"/>
</dbReference>
<accession>A0A9D1IHH0</accession>
<dbReference type="Gene3D" id="3.40.640.10">
    <property type="entry name" value="Type I PLP-dependent aspartate aminotransferase-like (Major domain)"/>
    <property type="match status" value="1"/>
</dbReference>
<dbReference type="InterPro" id="IPR015421">
    <property type="entry name" value="PyrdxlP-dep_Trfase_major"/>
</dbReference>
<keyword evidence="4" id="KW-0032">Aminotransferase</keyword>
<dbReference type="Proteomes" id="UP000824071">
    <property type="component" value="Unassembled WGS sequence"/>
</dbReference>
<dbReference type="InterPro" id="IPR015422">
    <property type="entry name" value="PyrdxlP-dep_Trfase_small"/>
</dbReference>
<feature type="active site" description="Proton acceptor" evidence="1">
    <location>
        <position position="204"/>
    </location>
</feature>